<proteinExistence type="predicted"/>
<dbReference type="InterPro" id="IPR003593">
    <property type="entry name" value="AAA+_ATPase"/>
</dbReference>
<dbReference type="InterPro" id="IPR027417">
    <property type="entry name" value="P-loop_NTPase"/>
</dbReference>
<dbReference type="InterPro" id="IPR003959">
    <property type="entry name" value="ATPase_AAA_core"/>
</dbReference>
<dbReference type="GO" id="GO:0003689">
    <property type="term" value="F:DNA clamp loader activity"/>
    <property type="evidence" value="ECO:0007669"/>
    <property type="project" value="TreeGrafter"/>
</dbReference>
<organism evidence="5">
    <name type="scientific">viral metagenome</name>
    <dbReference type="NCBI Taxonomy" id="1070528"/>
    <lineage>
        <taxon>unclassified sequences</taxon>
        <taxon>metagenomes</taxon>
        <taxon>organismal metagenomes</taxon>
    </lineage>
</organism>
<keyword evidence="3" id="KW-0067">ATP-binding</keyword>
<keyword evidence="2" id="KW-0547">Nucleotide-binding</keyword>
<dbReference type="CDD" id="cd00009">
    <property type="entry name" value="AAA"/>
    <property type="match status" value="1"/>
</dbReference>
<dbReference type="GO" id="GO:0005663">
    <property type="term" value="C:DNA replication factor C complex"/>
    <property type="evidence" value="ECO:0007669"/>
    <property type="project" value="TreeGrafter"/>
</dbReference>
<dbReference type="AlphaFoldDB" id="A0A6C0E912"/>
<protein>
    <recommendedName>
        <fullName evidence="4">AAA+ ATPase domain-containing protein</fullName>
    </recommendedName>
</protein>
<name>A0A6C0E912_9ZZZZ</name>
<evidence type="ECO:0000259" key="4">
    <source>
        <dbReference type="SMART" id="SM00382"/>
    </source>
</evidence>
<evidence type="ECO:0000256" key="1">
    <source>
        <dbReference type="ARBA" id="ARBA00022705"/>
    </source>
</evidence>
<evidence type="ECO:0000313" key="5">
    <source>
        <dbReference type="EMBL" id="QHT25584.1"/>
    </source>
</evidence>
<dbReference type="Pfam" id="PF00004">
    <property type="entry name" value="AAA"/>
    <property type="match status" value="1"/>
</dbReference>
<dbReference type="GO" id="GO:0005524">
    <property type="term" value="F:ATP binding"/>
    <property type="evidence" value="ECO:0007669"/>
    <property type="project" value="UniProtKB-KW"/>
</dbReference>
<dbReference type="InterPro" id="IPR050238">
    <property type="entry name" value="DNA_Rep/Repair_Clamp_Loader"/>
</dbReference>
<dbReference type="Pfam" id="PF08542">
    <property type="entry name" value="Rep_fac_C"/>
    <property type="match status" value="1"/>
</dbReference>
<dbReference type="GO" id="GO:0016887">
    <property type="term" value="F:ATP hydrolysis activity"/>
    <property type="evidence" value="ECO:0007669"/>
    <property type="project" value="InterPro"/>
</dbReference>
<evidence type="ECO:0000256" key="2">
    <source>
        <dbReference type="ARBA" id="ARBA00022741"/>
    </source>
</evidence>
<dbReference type="EMBL" id="MN739773">
    <property type="protein sequence ID" value="QHT25584.1"/>
    <property type="molecule type" value="Genomic_DNA"/>
</dbReference>
<feature type="domain" description="AAA+ ATPase" evidence="4">
    <location>
        <begin position="38"/>
        <end position="170"/>
    </location>
</feature>
<dbReference type="GO" id="GO:0005634">
    <property type="term" value="C:nucleus"/>
    <property type="evidence" value="ECO:0007669"/>
    <property type="project" value="TreeGrafter"/>
</dbReference>
<dbReference type="InterPro" id="IPR013748">
    <property type="entry name" value="Rep_factorC_C"/>
</dbReference>
<dbReference type="SMART" id="SM00382">
    <property type="entry name" value="AAA"/>
    <property type="match status" value="1"/>
</dbReference>
<dbReference type="Gene3D" id="3.40.50.300">
    <property type="entry name" value="P-loop containing nucleotide triphosphate hydrolases"/>
    <property type="match status" value="1"/>
</dbReference>
<evidence type="ECO:0000256" key="3">
    <source>
        <dbReference type="ARBA" id="ARBA00022840"/>
    </source>
</evidence>
<keyword evidence="1" id="KW-0235">DNA replication</keyword>
<dbReference type="SUPFAM" id="SSF48019">
    <property type="entry name" value="post-AAA+ oligomerization domain-like"/>
    <property type="match status" value="1"/>
</dbReference>
<dbReference type="GO" id="GO:0003677">
    <property type="term" value="F:DNA binding"/>
    <property type="evidence" value="ECO:0007669"/>
    <property type="project" value="InterPro"/>
</dbReference>
<reference evidence="5" key="1">
    <citation type="journal article" date="2020" name="Nature">
        <title>Giant virus diversity and host interactions through global metagenomics.</title>
        <authorList>
            <person name="Schulz F."/>
            <person name="Roux S."/>
            <person name="Paez-Espino D."/>
            <person name="Jungbluth S."/>
            <person name="Walsh D.A."/>
            <person name="Denef V.J."/>
            <person name="McMahon K.D."/>
            <person name="Konstantinidis K.T."/>
            <person name="Eloe-Fadrosh E.A."/>
            <person name="Kyrpides N.C."/>
            <person name="Woyke T."/>
        </authorList>
    </citation>
    <scope>NUCLEOTIDE SEQUENCE</scope>
    <source>
        <strain evidence="5">GVMAG-M-3300023179-27</strain>
    </source>
</reference>
<dbReference type="InterPro" id="IPR047854">
    <property type="entry name" value="RFC_lid"/>
</dbReference>
<dbReference type="InterPro" id="IPR008921">
    <property type="entry name" value="DNA_pol3_clamp-load_cplx_C"/>
</dbReference>
<accession>A0A6C0E912</accession>
<dbReference type="CDD" id="cd18140">
    <property type="entry name" value="HLD_clamp_RFC"/>
    <property type="match status" value="1"/>
</dbReference>
<dbReference type="PANTHER" id="PTHR11669:SF5">
    <property type="entry name" value="REPLICATION FACTOR C SUBUNIT 2"/>
    <property type="match status" value="1"/>
</dbReference>
<dbReference type="Gene3D" id="1.20.272.10">
    <property type="match status" value="1"/>
</dbReference>
<dbReference type="SUPFAM" id="SSF52540">
    <property type="entry name" value="P-loop containing nucleoside triphosphate hydrolases"/>
    <property type="match status" value="1"/>
</dbReference>
<dbReference type="Pfam" id="PF21960">
    <property type="entry name" value="RCF1-5-like_lid"/>
    <property type="match status" value="1"/>
</dbReference>
<dbReference type="Gene3D" id="1.10.8.60">
    <property type="match status" value="1"/>
</dbReference>
<dbReference type="GO" id="GO:0006261">
    <property type="term" value="P:DNA-templated DNA replication"/>
    <property type="evidence" value="ECO:0007669"/>
    <property type="project" value="TreeGrafter"/>
</dbReference>
<dbReference type="PANTHER" id="PTHR11669">
    <property type="entry name" value="REPLICATION FACTOR C / DNA POLYMERASE III GAMMA-TAU SUBUNIT"/>
    <property type="match status" value="1"/>
</dbReference>
<dbReference type="GO" id="GO:0006281">
    <property type="term" value="P:DNA repair"/>
    <property type="evidence" value="ECO:0007669"/>
    <property type="project" value="TreeGrafter"/>
</dbReference>
<sequence>MSRENLPWIEKYRPHMVEDISMEPLLKRIIENILKTNEMPNIMLTGNPGVGKTTTILCIANKLYGKYYKSAVLEVNASDDRGIKSVQNDLTDFCNLKLAYSKEDEKKYAKHKLIILDEADNITEKAQNLISVMMEKYYDKVRFAFTCNKSTDIIESIQSKCKILRYPRLKHEFVVDRLKYIVKKEKVNYEKTALEQIACLSIGDMRNAINLLQLVYNKHDDVSLKNVNSVCDLPQPDLLNEILKLTIEKKFRDAFTKIINIKNNGFSGLDILKSILMILKMPITKNITEEQRLKIFEITSQHYFDISKSIDSNMHLGAYISDLCTK</sequence>